<evidence type="ECO:0000256" key="4">
    <source>
        <dbReference type="ARBA" id="ARBA00022737"/>
    </source>
</evidence>
<dbReference type="PROSITE" id="PS50920">
    <property type="entry name" value="SOLCAR"/>
    <property type="match status" value="3"/>
</dbReference>
<comment type="caution">
    <text evidence="9">The sequence shown here is derived from an EMBL/GenBank/DDBJ whole genome shotgun (WGS) entry which is preliminary data.</text>
</comment>
<dbReference type="InterPro" id="IPR002067">
    <property type="entry name" value="MCP"/>
</dbReference>
<evidence type="ECO:0000256" key="7">
    <source>
        <dbReference type="PROSITE-ProRule" id="PRU00282"/>
    </source>
</evidence>
<dbReference type="InterPro" id="IPR023395">
    <property type="entry name" value="MCP_dom_sf"/>
</dbReference>
<keyword evidence="3 7" id="KW-0812">Transmembrane</keyword>
<dbReference type="AlphaFoldDB" id="A0A2R5GV87"/>
<dbReference type="Pfam" id="PF00153">
    <property type="entry name" value="Mito_carr"/>
    <property type="match status" value="3"/>
</dbReference>
<dbReference type="SUPFAM" id="SSF48403">
    <property type="entry name" value="Ankyrin repeat"/>
    <property type="match status" value="1"/>
</dbReference>
<dbReference type="InParanoid" id="A0A2R5GV87"/>
<accession>A0A2R5GV87</accession>
<dbReference type="InterPro" id="IPR036770">
    <property type="entry name" value="Ankyrin_rpt-contain_sf"/>
</dbReference>
<comment type="subcellular location">
    <subcellularLocation>
        <location evidence="1">Membrane</location>
        <topology evidence="1">Multi-pass membrane protein</topology>
    </subcellularLocation>
</comment>
<evidence type="ECO:0000256" key="6">
    <source>
        <dbReference type="PROSITE-ProRule" id="PRU00023"/>
    </source>
</evidence>
<keyword evidence="10" id="KW-1185">Reference proteome</keyword>
<dbReference type="Pfam" id="PF12796">
    <property type="entry name" value="Ank_2"/>
    <property type="match status" value="2"/>
</dbReference>
<dbReference type="InterPro" id="IPR018108">
    <property type="entry name" value="MCP_transmembrane"/>
</dbReference>
<gene>
    <name evidence="9" type="ORF">FCC1311_109822</name>
</gene>
<dbReference type="Proteomes" id="UP000241890">
    <property type="component" value="Unassembled WGS sequence"/>
</dbReference>
<dbReference type="Gene3D" id="1.25.40.20">
    <property type="entry name" value="Ankyrin repeat-containing domain"/>
    <property type="match status" value="2"/>
</dbReference>
<protein>
    <submittedName>
        <fullName evidence="9">Mitochondrial carrier protein</fullName>
    </submittedName>
</protein>
<dbReference type="PANTHER" id="PTHR24089">
    <property type="entry name" value="SOLUTE CARRIER FAMILY 25"/>
    <property type="match status" value="1"/>
</dbReference>
<dbReference type="PRINTS" id="PR00926">
    <property type="entry name" value="MITOCARRIER"/>
</dbReference>
<evidence type="ECO:0000256" key="1">
    <source>
        <dbReference type="ARBA" id="ARBA00004141"/>
    </source>
</evidence>
<name>A0A2R5GV87_9STRA</name>
<feature type="repeat" description="ANK" evidence="6">
    <location>
        <begin position="445"/>
        <end position="477"/>
    </location>
</feature>
<evidence type="ECO:0000256" key="8">
    <source>
        <dbReference type="SAM" id="MobiDB-lite"/>
    </source>
</evidence>
<dbReference type="SMART" id="SM00248">
    <property type="entry name" value="ANK"/>
    <property type="match status" value="5"/>
</dbReference>
<evidence type="ECO:0000313" key="10">
    <source>
        <dbReference type="Proteomes" id="UP000241890"/>
    </source>
</evidence>
<keyword evidence="2" id="KW-0813">Transport</keyword>
<dbReference type="OrthoDB" id="270584at2759"/>
<dbReference type="Gene3D" id="1.50.40.10">
    <property type="entry name" value="Mitochondrial carrier domain"/>
    <property type="match status" value="1"/>
</dbReference>
<reference evidence="9 10" key="1">
    <citation type="submission" date="2017-12" db="EMBL/GenBank/DDBJ databases">
        <title>Sequencing, de novo assembly and annotation of complete genome of a new Thraustochytrid species, strain FCC1311.</title>
        <authorList>
            <person name="Sedici K."/>
            <person name="Godart F."/>
            <person name="Aiese Cigliano R."/>
            <person name="Sanseverino W."/>
            <person name="Barakat M."/>
            <person name="Ortet P."/>
            <person name="Marechal E."/>
            <person name="Cagnac O."/>
            <person name="Amato A."/>
        </authorList>
    </citation>
    <scope>NUCLEOTIDE SEQUENCE [LARGE SCALE GENOMIC DNA]</scope>
</reference>
<dbReference type="SUPFAM" id="SSF103506">
    <property type="entry name" value="Mitochondrial carrier"/>
    <property type="match status" value="1"/>
</dbReference>
<organism evidence="9 10">
    <name type="scientific">Hondaea fermentalgiana</name>
    <dbReference type="NCBI Taxonomy" id="2315210"/>
    <lineage>
        <taxon>Eukaryota</taxon>
        <taxon>Sar</taxon>
        <taxon>Stramenopiles</taxon>
        <taxon>Bigyra</taxon>
        <taxon>Labyrinthulomycetes</taxon>
        <taxon>Thraustochytrida</taxon>
        <taxon>Thraustochytriidae</taxon>
        <taxon>Hondaea</taxon>
    </lineage>
</organism>
<feature type="region of interest" description="Disordered" evidence="8">
    <location>
        <begin position="28"/>
        <end position="48"/>
    </location>
</feature>
<evidence type="ECO:0000313" key="9">
    <source>
        <dbReference type="EMBL" id="GBG34760.1"/>
    </source>
</evidence>
<evidence type="ECO:0000256" key="2">
    <source>
        <dbReference type="ARBA" id="ARBA00022448"/>
    </source>
</evidence>
<feature type="repeat" description="Solcar" evidence="7">
    <location>
        <begin position="255"/>
        <end position="344"/>
    </location>
</feature>
<sequence>MSESPSGAGVVVTPKGPSGVEALVGNSAAQTATMDAEKARKRPRGDREKQLTRLVLGGVAGSVAKTMVAPLERVRIMAQTGYARKSMFKTAQMIVEKEGVQGLWRGNFVNCARVFPSRGILFSFNDMYKVALAQRFLDDSITLQDGFLVSAKSQKRHEVPFWLSFTSGSVAGMTACALTYPLDVARTRMSGKLVRADGVQNRMFGTLAHMAKTEGILSWYRGVGPTLLGAIPYEGIKFAVFDASIGILETIQPENKVINKLVAGAFGGACAGFVMYPNDTVRRIMQMQGHNGKPSEYTSALDCYIKLYRAEGLGRFFHGISPYLVRMVPNSAIQFGAYSLLRDALGLYKPQMAKIHAHCPARSPFAAPMSAHDDIFGLVRAGDVQGVQDAVFGAPEMLCLADAVTGMTPLMCSVACKENNALSAWLAEQLVKRQMRDALDAVDLEGRTALIHACKHVNEDMAAFLQQCGVNLDAKDKRGWTALMYACHHSLGRAAKRLVEQGKVDVHAKSSKDANSASSYYISAPLIAPAELETCLTRSLLAAEGPKDRRKAAQAWRRLSHLLVRFRHLRPSPLLSTSFSTTTPAPTEQDPPAAWWLAPMFWQNETLRPRIDPASLNQNLRGVQRVVRRQPKALYLSASNTGNTPLMSSLRSFHRQSNFETAKWIVNEMVKRKLQSKLETQDKCGRTALMHACMSHHENMANHLVKLGVKTDVSDNRGWTPLMYACHHSLPSVAYALLHNKKADVHATARERGYTALEIACCATVPAVETGGRSIGKLRARCVMVCYAFGSALGDGADLAQNAVRRGFVEFRAVVQAMHFLKGSIRIGRAKGYLQSDV</sequence>
<dbReference type="GO" id="GO:0055085">
    <property type="term" value="P:transmembrane transport"/>
    <property type="evidence" value="ECO:0007669"/>
    <property type="project" value="InterPro"/>
</dbReference>
<feature type="repeat" description="Solcar" evidence="7">
    <location>
        <begin position="48"/>
        <end position="131"/>
    </location>
</feature>
<dbReference type="EMBL" id="BEYU01000214">
    <property type="protein sequence ID" value="GBG34760.1"/>
    <property type="molecule type" value="Genomic_DNA"/>
</dbReference>
<feature type="repeat" description="Solcar" evidence="7">
    <location>
        <begin position="159"/>
        <end position="247"/>
    </location>
</feature>
<dbReference type="PROSITE" id="PS50088">
    <property type="entry name" value="ANK_REPEAT"/>
    <property type="match status" value="2"/>
</dbReference>
<evidence type="ECO:0000256" key="3">
    <source>
        <dbReference type="ARBA" id="ARBA00022692"/>
    </source>
</evidence>
<evidence type="ECO:0000256" key="5">
    <source>
        <dbReference type="ARBA" id="ARBA00023136"/>
    </source>
</evidence>
<keyword evidence="6" id="KW-0040">ANK repeat</keyword>
<keyword evidence="5 7" id="KW-0472">Membrane</keyword>
<dbReference type="GO" id="GO:0016020">
    <property type="term" value="C:membrane"/>
    <property type="evidence" value="ECO:0007669"/>
    <property type="project" value="UniProtKB-SubCell"/>
</dbReference>
<keyword evidence="4" id="KW-0677">Repeat</keyword>
<proteinExistence type="predicted"/>
<dbReference type="InterPro" id="IPR002110">
    <property type="entry name" value="Ankyrin_rpt"/>
</dbReference>
<feature type="repeat" description="ANK" evidence="6">
    <location>
        <begin position="684"/>
        <end position="716"/>
    </location>
</feature>